<dbReference type="EMBL" id="JBHTEE010000001">
    <property type="protein sequence ID" value="MFC7599887.1"/>
    <property type="molecule type" value="Genomic_DNA"/>
</dbReference>
<evidence type="ECO:0000256" key="1">
    <source>
        <dbReference type="SAM" id="Phobius"/>
    </source>
</evidence>
<sequence length="677" mass="73716">MTFRFWAWSLAAILGPSVVAVAVNQVLVDGQWSKPWTIGTVVLTLAAAGAVRQQAKYAPQPMGTLAETKERLTDLVDTFWHQELSRRSLGDPPIPVSWQVTRRTRFMDHPHLITDGELSFTGRSDQIAALAGEFRRLRRRRLVITGGPGTGKTTLAVQLLLELTRNRANDEPVPVLLSVADWNTETHPRLAGWVAERLRTDYLAMRARRGPDTAEMLASGGHVLAILDGLDELPPAARAGVIAALSKTLTDRDQVIVTSRTTEYGGALQEARRALKAAAVIVPRELTARDAHAYLSGCLGPRPSPAWGAVLEMLESGRAPALAAVTSTALGLWLLRATYLDRAQDPTALVTTYTDTASLQTHLLDGLVPALLQAHQRTTRPERVRRWLVTLSREGSPDLAWWELTTRGRLWVVKFCAALLYGLPVGLAAGLGDGPVLGVTAGLVFGFACQSRALNALDFTQLPVARRITATISHHGHRLFLILLGPPTFVVLGLSTTVGFKAALASGLVLVLVMWMVIVMNDRMPSAKRKPEPTDTLLPFTAALTPLTSWKVNRFLLGLRLVNGLLVGAVIALTGDYVTSYLGPSQTEFWRDLGWGLLTGAALGVVQQTRQAWLLATIGLLPTALSGRLPLRLMRFLGDMHRLGVLRAVGPFYQFRHAVLRDHLTTTTETPVPSLTT</sequence>
<keyword evidence="5" id="KW-1185">Reference proteome</keyword>
<feature type="transmembrane region" description="Helical" evidence="1">
    <location>
        <begin position="555"/>
        <end position="575"/>
    </location>
</feature>
<comment type="caution">
    <text evidence="4">The sequence shown here is derived from an EMBL/GenBank/DDBJ whole genome shotgun (WGS) entry which is preliminary data.</text>
</comment>
<dbReference type="SUPFAM" id="SSF52540">
    <property type="entry name" value="P-loop containing nucleoside triphosphate hydrolases"/>
    <property type="match status" value="1"/>
</dbReference>
<dbReference type="SMART" id="SM00382">
    <property type="entry name" value="AAA"/>
    <property type="match status" value="1"/>
</dbReference>
<dbReference type="Proteomes" id="UP001596514">
    <property type="component" value="Unassembled WGS sequence"/>
</dbReference>
<organism evidence="4 5">
    <name type="scientific">Streptosporangium amethystogenes subsp. fukuiense</name>
    <dbReference type="NCBI Taxonomy" id="698418"/>
    <lineage>
        <taxon>Bacteria</taxon>
        <taxon>Bacillati</taxon>
        <taxon>Actinomycetota</taxon>
        <taxon>Actinomycetes</taxon>
        <taxon>Streptosporangiales</taxon>
        <taxon>Streptosporangiaceae</taxon>
        <taxon>Streptosporangium</taxon>
    </lineage>
</organism>
<reference evidence="5" key="1">
    <citation type="journal article" date="2019" name="Int. J. Syst. Evol. Microbiol.">
        <title>The Global Catalogue of Microorganisms (GCM) 10K type strain sequencing project: providing services to taxonomists for standard genome sequencing and annotation.</title>
        <authorList>
            <consortium name="The Broad Institute Genomics Platform"/>
            <consortium name="The Broad Institute Genome Sequencing Center for Infectious Disease"/>
            <person name="Wu L."/>
            <person name="Ma J."/>
        </authorList>
    </citation>
    <scope>NUCLEOTIDE SEQUENCE [LARGE SCALE GENOMIC DNA]</scope>
    <source>
        <strain evidence="5">JCM 10083</strain>
    </source>
</reference>
<keyword evidence="1" id="KW-0812">Transmembrane</keyword>
<feature type="transmembrane region" description="Helical" evidence="1">
    <location>
        <begin position="411"/>
        <end position="431"/>
    </location>
</feature>
<dbReference type="RefSeq" id="WP_343976979.1">
    <property type="nucleotide sequence ID" value="NZ_BAAAGK010000146.1"/>
</dbReference>
<gene>
    <name evidence="4" type="ORF">ACFQVD_07190</name>
</gene>
<dbReference type="Pfam" id="PF05729">
    <property type="entry name" value="NACHT"/>
    <property type="match status" value="1"/>
</dbReference>
<keyword evidence="1" id="KW-0472">Membrane</keyword>
<evidence type="ECO:0000256" key="2">
    <source>
        <dbReference type="SAM" id="SignalP"/>
    </source>
</evidence>
<feature type="chain" id="PRO_5046714691" evidence="2">
    <location>
        <begin position="23"/>
        <end position="677"/>
    </location>
</feature>
<accession>A0ABW2SUW7</accession>
<feature type="transmembrane region" description="Helical" evidence="1">
    <location>
        <begin position="36"/>
        <end position="52"/>
    </location>
</feature>
<dbReference type="InterPro" id="IPR007111">
    <property type="entry name" value="NACHT_NTPase"/>
</dbReference>
<dbReference type="InterPro" id="IPR027417">
    <property type="entry name" value="P-loop_NTPase"/>
</dbReference>
<feature type="transmembrane region" description="Helical" evidence="1">
    <location>
        <begin position="502"/>
        <end position="520"/>
    </location>
</feature>
<feature type="transmembrane region" description="Helical" evidence="1">
    <location>
        <begin position="437"/>
        <end position="457"/>
    </location>
</feature>
<evidence type="ECO:0000313" key="5">
    <source>
        <dbReference type="Proteomes" id="UP001596514"/>
    </source>
</evidence>
<protein>
    <submittedName>
        <fullName evidence="4">NACHT domain-containing protein</fullName>
    </submittedName>
</protein>
<name>A0ABW2SUW7_9ACTN</name>
<feature type="transmembrane region" description="Helical" evidence="1">
    <location>
        <begin position="478"/>
        <end position="496"/>
    </location>
</feature>
<feature type="signal peptide" evidence="2">
    <location>
        <begin position="1"/>
        <end position="22"/>
    </location>
</feature>
<keyword evidence="2" id="KW-0732">Signal</keyword>
<evidence type="ECO:0000259" key="3">
    <source>
        <dbReference type="PROSITE" id="PS50837"/>
    </source>
</evidence>
<feature type="transmembrane region" description="Helical" evidence="1">
    <location>
        <begin position="612"/>
        <end position="631"/>
    </location>
</feature>
<dbReference type="PROSITE" id="PS50837">
    <property type="entry name" value="NACHT"/>
    <property type="match status" value="1"/>
</dbReference>
<dbReference type="Gene3D" id="3.40.50.300">
    <property type="entry name" value="P-loop containing nucleotide triphosphate hydrolases"/>
    <property type="match status" value="1"/>
</dbReference>
<dbReference type="InterPro" id="IPR003593">
    <property type="entry name" value="AAA+_ATPase"/>
</dbReference>
<feature type="domain" description="NACHT" evidence="3">
    <location>
        <begin position="140"/>
        <end position="261"/>
    </location>
</feature>
<keyword evidence="1" id="KW-1133">Transmembrane helix</keyword>
<proteinExistence type="predicted"/>
<evidence type="ECO:0000313" key="4">
    <source>
        <dbReference type="EMBL" id="MFC7599887.1"/>
    </source>
</evidence>